<feature type="domain" description="Glycosyltransferase subfamily 4-like N-terminal" evidence="2">
    <location>
        <begin position="7"/>
        <end position="140"/>
    </location>
</feature>
<dbReference type="SUPFAM" id="SSF53756">
    <property type="entry name" value="UDP-Glycosyltransferase/glycogen phosphorylase"/>
    <property type="match status" value="1"/>
</dbReference>
<accession>A0ABT5IZA9</accession>
<dbReference type="InterPro" id="IPR028098">
    <property type="entry name" value="Glyco_trans_4-like_N"/>
</dbReference>
<evidence type="ECO:0000259" key="2">
    <source>
        <dbReference type="Pfam" id="PF13477"/>
    </source>
</evidence>
<dbReference type="Pfam" id="PF13477">
    <property type="entry name" value="Glyco_trans_4_2"/>
    <property type="match status" value="1"/>
</dbReference>
<organism evidence="3 4">
    <name type="scientific">Vogesella aquatica</name>
    <dbReference type="NCBI Taxonomy" id="2984206"/>
    <lineage>
        <taxon>Bacteria</taxon>
        <taxon>Pseudomonadati</taxon>
        <taxon>Pseudomonadota</taxon>
        <taxon>Betaproteobacteria</taxon>
        <taxon>Neisseriales</taxon>
        <taxon>Chromobacteriaceae</taxon>
        <taxon>Vogesella</taxon>
    </lineage>
</organism>
<dbReference type="PANTHER" id="PTHR45947:SF3">
    <property type="entry name" value="SULFOQUINOVOSYL TRANSFERASE SQD2"/>
    <property type="match status" value="1"/>
</dbReference>
<dbReference type="PANTHER" id="PTHR45947">
    <property type="entry name" value="SULFOQUINOVOSYL TRANSFERASE SQD2"/>
    <property type="match status" value="1"/>
</dbReference>
<feature type="domain" description="Glycosyl transferase family 1" evidence="1">
    <location>
        <begin position="179"/>
        <end position="341"/>
    </location>
</feature>
<name>A0ABT5IZA9_9NEIS</name>
<dbReference type="EMBL" id="JAQQLF010000014">
    <property type="protein sequence ID" value="MDC7717899.1"/>
    <property type="molecule type" value="Genomic_DNA"/>
</dbReference>
<comment type="caution">
    <text evidence="3">The sequence shown here is derived from an EMBL/GenBank/DDBJ whole genome shotgun (WGS) entry which is preliminary data.</text>
</comment>
<keyword evidence="4" id="KW-1185">Reference proteome</keyword>
<dbReference type="InterPro" id="IPR050194">
    <property type="entry name" value="Glycosyltransferase_grp1"/>
</dbReference>
<dbReference type="Pfam" id="PF00534">
    <property type="entry name" value="Glycos_transf_1"/>
    <property type="match status" value="1"/>
</dbReference>
<dbReference type="RefSeq" id="WP_272752209.1">
    <property type="nucleotide sequence ID" value="NZ_JAQQLF010000014.1"/>
</dbReference>
<dbReference type="Proteomes" id="UP001219956">
    <property type="component" value="Unassembled WGS sequence"/>
</dbReference>
<evidence type="ECO:0000259" key="1">
    <source>
        <dbReference type="Pfam" id="PF00534"/>
    </source>
</evidence>
<reference evidence="3 4" key="1">
    <citation type="submission" date="2023-01" db="EMBL/GenBank/DDBJ databases">
        <title>Novel species of the genus Vogesella isolated from rivers.</title>
        <authorList>
            <person name="Lu H."/>
        </authorList>
    </citation>
    <scope>NUCLEOTIDE SEQUENCE [LARGE SCALE GENOMIC DNA]</scope>
    <source>
        <strain evidence="3 4">DC21W</strain>
    </source>
</reference>
<dbReference type="InterPro" id="IPR001296">
    <property type="entry name" value="Glyco_trans_1"/>
</dbReference>
<dbReference type="Gene3D" id="3.40.50.2000">
    <property type="entry name" value="Glycogen Phosphorylase B"/>
    <property type="match status" value="2"/>
</dbReference>
<evidence type="ECO:0000313" key="3">
    <source>
        <dbReference type="EMBL" id="MDC7717899.1"/>
    </source>
</evidence>
<proteinExistence type="predicted"/>
<dbReference type="GO" id="GO:0016757">
    <property type="term" value="F:glycosyltransferase activity"/>
    <property type="evidence" value="ECO:0007669"/>
    <property type="project" value="UniProtKB-KW"/>
</dbReference>
<protein>
    <submittedName>
        <fullName evidence="3">Glycosyltransferase</fullName>
        <ecNumber evidence="3">2.4.-.-</ecNumber>
    </submittedName>
</protein>
<evidence type="ECO:0000313" key="4">
    <source>
        <dbReference type="Proteomes" id="UP001219956"/>
    </source>
</evidence>
<keyword evidence="3" id="KW-0328">Glycosyltransferase</keyword>
<sequence>MTTHIKKILMVGSASSIHIRQWIVNIARLGFEIHLISQHDDLYELSTVDRCYFHRLPFLGGVGYILNIPFLLGLIKNIKPDVVNFHYATGYSAAARFVCDVPVVINAWGSDVYEFPTKSILHKTWLTFNLKSASVIASTSFDMARVIKGLDKSLKCIEITPFGVDVDKFRSVIDGDDKTIFVFGTVKSLHDKYGIDILISAFALFLTREFLDRTFSNVELHLVGDGPERVSLESLVVSLGLSDSVKFFGAVPHECVPEKLSTLDVYCALSRQESFGVAVIEASSCGLPVIVSDAGGLPEVVVHGQTGFITPVGDIEAICAAMQRLYHDRGLRETMGKNGRDFVVKNYSWQVCTQKMLNTYKKAIEL</sequence>
<keyword evidence="3" id="KW-0808">Transferase</keyword>
<dbReference type="EC" id="2.4.-.-" evidence="3"/>
<gene>
    <name evidence="3" type="ORF">PQU95_11820</name>
</gene>